<sequence>MPIVTDDCKATKTPAPFFHPKGPCYDPETIVLTWDGPNDPGNAANWSLRKKWAATGVGLFATFIALMNGTIITTAHYAVDKEFRN</sequence>
<accession>A0A5N7BXC3</accession>
<dbReference type="OrthoDB" id="5403280at2759"/>
<dbReference type="Proteomes" id="UP000326877">
    <property type="component" value="Unassembled WGS sequence"/>
</dbReference>
<keyword evidence="1" id="KW-0472">Membrane</keyword>
<evidence type="ECO:0000313" key="2">
    <source>
        <dbReference type="EMBL" id="KAE8386470.1"/>
    </source>
</evidence>
<name>A0A5N7BXC3_PETAA</name>
<feature type="transmembrane region" description="Helical" evidence="1">
    <location>
        <begin position="57"/>
        <end position="79"/>
    </location>
</feature>
<dbReference type="EMBL" id="ML735311">
    <property type="protein sequence ID" value="KAE8386470.1"/>
    <property type="molecule type" value="Genomic_DNA"/>
</dbReference>
<organism evidence="2">
    <name type="scientific">Petromyces alliaceus</name>
    <name type="common">Aspergillus alliaceus</name>
    <dbReference type="NCBI Taxonomy" id="209559"/>
    <lineage>
        <taxon>Eukaryota</taxon>
        <taxon>Fungi</taxon>
        <taxon>Dikarya</taxon>
        <taxon>Ascomycota</taxon>
        <taxon>Pezizomycotina</taxon>
        <taxon>Eurotiomycetes</taxon>
        <taxon>Eurotiomycetidae</taxon>
        <taxon>Eurotiales</taxon>
        <taxon>Aspergillaceae</taxon>
        <taxon>Aspergillus</taxon>
        <taxon>Aspergillus subgen. Circumdati</taxon>
    </lineage>
</organism>
<keyword evidence="1" id="KW-0812">Transmembrane</keyword>
<reference evidence="2" key="1">
    <citation type="submission" date="2019-04" db="EMBL/GenBank/DDBJ databases">
        <title>Friends and foes A comparative genomics studyof 23 Aspergillus species from section Flavi.</title>
        <authorList>
            <consortium name="DOE Joint Genome Institute"/>
            <person name="Kjaerbolling I."/>
            <person name="Vesth T."/>
            <person name="Frisvad J.C."/>
            <person name="Nybo J.L."/>
            <person name="Theobald S."/>
            <person name="Kildgaard S."/>
            <person name="Isbrandt T."/>
            <person name="Kuo A."/>
            <person name="Sato A."/>
            <person name="Lyhne E.K."/>
            <person name="Kogle M.E."/>
            <person name="Wiebenga A."/>
            <person name="Kun R.S."/>
            <person name="Lubbers R.J."/>
            <person name="Makela M.R."/>
            <person name="Barry K."/>
            <person name="Chovatia M."/>
            <person name="Clum A."/>
            <person name="Daum C."/>
            <person name="Haridas S."/>
            <person name="He G."/>
            <person name="LaButti K."/>
            <person name="Lipzen A."/>
            <person name="Mondo S."/>
            <person name="Riley R."/>
            <person name="Salamov A."/>
            <person name="Simmons B.A."/>
            <person name="Magnuson J.K."/>
            <person name="Henrissat B."/>
            <person name="Mortensen U.H."/>
            <person name="Larsen T.O."/>
            <person name="Devries R.P."/>
            <person name="Grigoriev I.V."/>
            <person name="Machida M."/>
            <person name="Baker S.E."/>
            <person name="Andersen M.R."/>
        </authorList>
    </citation>
    <scope>NUCLEOTIDE SEQUENCE [LARGE SCALE GENOMIC DNA]</scope>
    <source>
        <strain evidence="2">IBT 14317</strain>
    </source>
</reference>
<keyword evidence="1" id="KW-1133">Transmembrane helix</keyword>
<evidence type="ECO:0000256" key="1">
    <source>
        <dbReference type="SAM" id="Phobius"/>
    </source>
</evidence>
<protein>
    <submittedName>
        <fullName evidence="2">Uncharacterized protein</fullName>
    </submittedName>
</protein>
<gene>
    <name evidence="2" type="ORF">BDV23DRAFT_187280</name>
</gene>
<proteinExistence type="predicted"/>
<dbReference type="AlphaFoldDB" id="A0A5N7BXC3"/>